<keyword evidence="3" id="KW-0862">Zinc</keyword>
<feature type="domain" description="JmjC" evidence="5">
    <location>
        <begin position="126"/>
        <end position="293"/>
    </location>
</feature>
<dbReference type="SMART" id="SM00558">
    <property type="entry name" value="JmjC"/>
    <property type="match status" value="1"/>
</dbReference>
<proteinExistence type="predicted"/>
<evidence type="ECO:0000256" key="2">
    <source>
        <dbReference type="ARBA" id="ARBA00022771"/>
    </source>
</evidence>
<protein>
    <recommendedName>
        <fullName evidence="5">JmjC domain-containing protein</fullName>
    </recommendedName>
</protein>
<evidence type="ECO:0000256" key="4">
    <source>
        <dbReference type="SAM" id="MobiDB-lite"/>
    </source>
</evidence>
<evidence type="ECO:0000256" key="3">
    <source>
        <dbReference type="ARBA" id="ARBA00022833"/>
    </source>
</evidence>
<gene>
    <name evidence="6" type="ORF">ASPVEDRAFT_81817</name>
</gene>
<evidence type="ECO:0000256" key="1">
    <source>
        <dbReference type="ARBA" id="ARBA00022723"/>
    </source>
</evidence>
<dbReference type="OrthoDB" id="298344at2759"/>
<feature type="compositionally biased region" description="Polar residues" evidence="4">
    <location>
        <begin position="645"/>
        <end position="664"/>
    </location>
</feature>
<dbReference type="CDD" id="cd02249">
    <property type="entry name" value="ZZ"/>
    <property type="match status" value="1"/>
</dbReference>
<dbReference type="InterPro" id="IPR003347">
    <property type="entry name" value="JmjC_dom"/>
</dbReference>
<evidence type="ECO:0000313" key="6">
    <source>
        <dbReference type="EMBL" id="OJJ00242.1"/>
    </source>
</evidence>
<keyword evidence="1" id="KW-0479">Metal-binding</keyword>
<evidence type="ECO:0000259" key="5">
    <source>
        <dbReference type="PROSITE" id="PS51184"/>
    </source>
</evidence>
<feature type="region of interest" description="Disordered" evidence="4">
    <location>
        <begin position="554"/>
        <end position="702"/>
    </location>
</feature>
<dbReference type="GO" id="GO:0008270">
    <property type="term" value="F:zinc ion binding"/>
    <property type="evidence" value="ECO:0007669"/>
    <property type="project" value="UniProtKB-KW"/>
</dbReference>
<dbReference type="VEuPathDB" id="FungiDB:ASPVEDRAFT_81817"/>
<feature type="compositionally biased region" description="Basic and acidic residues" evidence="4">
    <location>
        <begin position="692"/>
        <end position="702"/>
    </location>
</feature>
<dbReference type="SUPFAM" id="SSF57850">
    <property type="entry name" value="RING/U-box"/>
    <property type="match status" value="1"/>
</dbReference>
<dbReference type="RefSeq" id="XP_040666004.1">
    <property type="nucleotide sequence ID" value="XM_040817093.1"/>
</dbReference>
<keyword evidence="2" id="KW-0863">Zinc-finger</keyword>
<dbReference type="Gene3D" id="3.30.60.90">
    <property type="match status" value="1"/>
</dbReference>
<dbReference type="SMART" id="SM00291">
    <property type="entry name" value="ZnF_ZZ"/>
    <property type="match status" value="1"/>
</dbReference>
<keyword evidence="7" id="KW-1185">Reference proteome</keyword>
<dbReference type="GeneID" id="63732604"/>
<dbReference type="Pfam" id="PF00569">
    <property type="entry name" value="ZZ"/>
    <property type="match status" value="1"/>
</dbReference>
<dbReference type="PROSITE" id="PS01357">
    <property type="entry name" value="ZF_ZZ_1"/>
    <property type="match status" value="1"/>
</dbReference>
<dbReference type="SUPFAM" id="SSF51197">
    <property type="entry name" value="Clavaminate synthase-like"/>
    <property type="match status" value="1"/>
</dbReference>
<dbReference type="Proteomes" id="UP000184073">
    <property type="component" value="Unassembled WGS sequence"/>
</dbReference>
<name>A0A1L9PFJ7_ASPVE</name>
<dbReference type="InterPro" id="IPR000433">
    <property type="entry name" value="Znf_ZZ"/>
</dbReference>
<reference evidence="7" key="1">
    <citation type="journal article" date="2017" name="Genome Biol.">
        <title>Comparative genomics reveals high biological diversity and specific adaptations in the industrially and medically important fungal genus Aspergillus.</title>
        <authorList>
            <person name="de Vries R.P."/>
            <person name="Riley R."/>
            <person name="Wiebenga A."/>
            <person name="Aguilar-Osorio G."/>
            <person name="Amillis S."/>
            <person name="Uchima C.A."/>
            <person name="Anderluh G."/>
            <person name="Asadollahi M."/>
            <person name="Askin M."/>
            <person name="Barry K."/>
            <person name="Battaglia E."/>
            <person name="Bayram O."/>
            <person name="Benocci T."/>
            <person name="Braus-Stromeyer S.A."/>
            <person name="Caldana C."/>
            <person name="Canovas D."/>
            <person name="Cerqueira G.C."/>
            <person name="Chen F."/>
            <person name="Chen W."/>
            <person name="Choi C."/>
            <person name="Clum A."/>
            <person name="Dos Santos R.A."/>
            <person name="Damasio A.R."/>
            <person name="Diallinas G."/>
            <person name="Emri T."/>
            <person name="Fekete E."/>
            <person name="Flipphi M."/>
            <person name="Freyberg S."/>
            <person name="Gallo A."/>
            <person name="Gournas C."/>
            <person name="Habgood R."/>
            <person name="Hainaut M."/>
            <person name="Harispe M.L."/>
            <person name="Henrissat B."/>
            <person name="Hilden K.S."/>
            <person name="Hope R."/>
            <person name="Hossain A."/>
            <person name="Karabika E."/>
            <person name="Karaffa L."/>
            <person name="Karanyi Z."/>
            <person name="Krasevec N."/>
            <person name="Kuo A."/>
            <person name="Kusch H."/>
            <person name="LaButti K."/>
            <person name="Lagendijk E.L."/>
            <person name="Lapidus A."/>
            <person name="Levasseur A."/>
            <person name="Lindquist E."/>
            <person name="Lipzen A."/>
            <person name="Logrieco A.F."/>
            <person name="MacCabe A."/>
            <person name="Maekelae M.R."/>
            <person name="Malavazi I."/>
            <person name="Melin P."/>
            <person name="Meyer V."/>
            <person name="Mielnichuk N."/>
            <person name="Miskei M."/>
            <person name="Molnar A.P."/>
            <person name="Mule G."/>
            <person name="Ngan C.Y."/>
            <person name="Orejas M."/>
            <person name="Orosz E."/>
            <person name="Ouedraogo J.P."/>
            <person name="Overkamp K.M."/>
            <person name="Park H.-S."/>
            <person name="Perrone G."/>
            <person name="Piumi F."/>
            <person name="Punt P.J."/>
            <person name="Ram A.F."/>
            <person name="Ramon A."/>
            <person name="Rauscher S."/>
            <person name="Record E."/>
            <person name="Riano-Pachon D.M."/>
            <person name="Robert V."/>
            <person name="Roehrig J."/>
            <person name="Ruller R."/>
            <person name="Salamov A."/>
            <person name="Salih N.S."/>
            <person name="Samson R.A."/>
            <person name="Sandor E."/>
            <person name="Sanguinetti M."/>
            <person name="Schuetze T."/>
            <person name="Sepcic K."/>
            <person name="Shelest E."/>
            <person name="Sherlock G."/>
            <person name="Sophianopoulou V."/>
            <person name="Squina F.M."/>
            <person name="Sun H."/>
            <person name="Susca A."/>
            <person name="Todd R.B."/>
            <person name="Tsang A."/>
            <person name="Unkles S.E."/>
            <person name="van de Wiele N."/>
            <person name="van Rossen-Uffink D."/>
            <person name="Oliveira J.V."/>
            <person name="Vesth T.C."/>
            <person name="Visser J."/>
            <person name="Yu J.-H."/>
            <person name="Zhou M."/>
            <person name="Andersen M.R."/>
            <person name="Archer D.B."/>
            <person name="Baker S.E."/>
            <person name="Benoit I."/>
            <person name="Brakhage A.A."/>
            <person name="Braus G.H."/>
            <person name="Fischer R."/>
            <person name="Frisvad J.C."/>
            <person name="Goldman G.H."/>
            <person name="Houbraken J."/>
            <person name="Oakley B."/>
            <person name="Pocsi I."/>
            <person name="Scazzocchio C."/>
            <person name="Seiboth B."/>
            <person name="vanKuyk P.A."/>
            <person name="Wortman J."/>
            <person name="Dyer P.S."/>
            <person name="Grigoriev I.V."/>
        </authorList>
    </citation>
    <scope>NUCLEOTIDE SEQUENCE [LARGE SCALE GENOMIC DNA]</scope>
    <source>
        <strain evidence="7">CBS 583.65</strain>
    </source>
</reference>
<dbReference type="AlphaFoldDB" id="A0A1L9PFJ7"/>
<sequence length="781" mass="87582">MDFLQTDIPSVQDLLQSGEPFVPFSEFAAQTLHAQPDEESSRWIENKICDGEPFVIRGFEQTIGWQRASLNNESLVGLSSSGVIPVRNCQTGRDIKMRLRDLLLYSGDARTGSVREFLYAKDLHCPREWVRSFESLLPSSLRHLGSLDLFRVLPKETAPEVLMAYVGTRKSFSGFHRCFSASVALNLIIESEGDGPGSICFGTDRRSQHRYDAFMDALGKSAHTDWANISIEKLKSAEFPIYITDQRPGDLVVFPAATAHQIWNISPMVSKVVWNIMHASSVATFFDYVQPVYQRQCLADTGRVPLIPMYALQSGACGKEEENLLLDVFQKQVEDEDTGRESALPIKTIDTQGAVVECNFCGLTIWNRHLHCEKCGDFDLCLTCFISGRGCKHVADYTWAEMLPLGRCQDIIRAARSRTGVELSHIPRASKQMSLGSVAVAAMEARRQLTERLCHLCRDSHPAWKGVICSQCAAFFCFRGLHRHFDVDLISFLRNGDSWHCPKCECICNCRCCHFHQPYQSRDKPVRSRIKPIDTRGRILGFVDNVFDQKRGKRASLAVSGASPKQDQSPRGVKRSRPHTNEGEPGRSWQPRDSFAAVSAGPHGTRSLDTSNASPVTMTTPSRNSIGQTPARAFDPLGPFRRENQSQTESPFSEVRQSFQSSETHPGHHPHLPPPTSFTSVLEAPMSSGPTERADPKADVADEETIHDLESKLEALRGYANDILELSLVESHAKILDRISQLETEIEKRKRRKTELLLSRLDRDFPDLADLAREEARRRGV</sequence>
<dbReference type="InterPro" id="IPR043145">
    <property type="entry name" value="Znf_ZZ_sf"/>
</dbReference>
<evidence type="ECO:0000313" key="7">
    <source>
        <dbReference type="Proteomes" id="UP000184073"/>
    </source>
</evidence>
<dbReference type="Gene3D" id="2.60.120.650">
    <property type="entry name" value="Cupin"/>
    <property type="match status" value="1"/>
</dbReference>
<accession>A0A1L9PFJ7</accession>
<dbReference type="PROSITE" id="PS51184">
    <property type="entry name" value="JMJC"/>
    <property type="match status" value="1"/>
</dbReference>
<dbReference type="EMBL" id="KV878127">
    <property type="protein sequence ID" value="OJJ00242.1"/>
    <property type="molecule type" value="Genomic_DNA"/>
</dbReference>
<organism evidence="6 7">
    <name type="scientific">Aspergillus versicolor CBS 583.65</name>
    <dbReference type="NCBI Taxonomy" id="1036611"/>
    <lineage>
        <taxon>Eukaryota</taxon>
        <taxon>Fungi</taxon>
        <taxon>Dikarya</taxon>
        <taxon>Ascomycota</taxon>
        <taxon>Pezizomycotina</taxon>
        <taxon>Eurotiomycetes</taxon>
        <taxon>Eurotiomycetidae</taxon>
        <taxon>Eurotiales</taxon>
        <taxon>Aspergillaceae</taxon>
        <taxon>Aspergillus</taxon>
        <taxon>Aspergillus subgen. Nidulantes</taxon>
    </lineage>
</organism>
<feature type="compositionally biased region" description="Polar residues" evidence="4">
    <location>
        <begin position="607"/>
        <end position="628"/>
    </location>
</feature>